<evidence type="ECO:0000313" key="7">
    <source>
        <dbReference type="Proteomes" id="UP000012046"/>
    </source>
</evidence>
<dbReference type="PATRIC" id="fig|1129374.4.peg.2457"/>
<keyword evidence="2" id="KW-0805">Transcription regulation</keyword>
<dbReference type="InterPro" id="IPR036390">
    <property type="entry name" value="WH_DNA-bd_sf"/>
</dbReference>
<dbReference type="Gene3D" id="3.40.190.290">
    <property type="match status" value="1"/>
</dbReference>
<dbReference type="SUPFAM" id="SSF46785">
    <property type="entry name" value="Winged helix' DNA-binding domain"/>
    <property type="match status" value="1"/>
</dbReference>
<dbReference type="InterPro" id="IPR036388">
    <property type="entry name" value="WH-like_DNA-bd_sf"/>
</dbReference>
<dbReference type="Pfam" id="PF00126">
    <property type="entry name" value="HTH_1"/>
    <property type="match status" value="1"/>
</dbReference>
<sequence>MARSTLEQWRMFKAVAEHGGFHQAAEVVYKSQSTIHHAVHKLEQTLDVQLFQVEGRKTLLTAAGEQLLRRINFLLTEAERMENVALNLKAGVESRLSIAVDEAFPRDLLYQTLAAVSAEYPLIRIELLETILSGANELLSQGKAEIAVSPFTLPDNLSEDLCQIEFVAVAGPQHPLTQPRRELTLEELKNCRQIVLRDSAQQQKKDVGWLGSEQRWTVSHVATSIELLRKNLGFAWLPRHAVQPFLDNGELLPLLLPRGSSRTFTFYLNFNDADTLGPVARSFIGHLRYLTSL</sequence>
<evidence type="ECO:0000256" key="2">
    <source>
        <dbReference type="ARBA" id="ARBA00023015"/>
    </source>
</evidence>
<evidence type="ECO:0000259" key="5">
    <source>
        <dbReference type="PROSITE" id="PS50931"/>
    </source>
</evidence>
<evidence type="ECO:0000256" key="1">
    <source>
        <dbReference type="ARBA" id="ARBA00009437"/>
    </source>
</evidence>
<dbReference type="Pfam" id="PF03466">
    <property type="entry name" value="LysR_substrate"/>
    <property type="match status" value="1"/>
</dbReference>
<accession>H3ZGF8</accession>
<dbReference type="GO" id="GO:0003700">
    <property type="term" value="F:DNA-binding transcription factor activity"/>
    <property type="evidence" value="ECO:0007669"/>
    <property type="project" value="InterPro"/>
</dbReference>
<dbReference type="STRING" id="1129374.AJE_12388"/>
<dbReference type="InterPro" id="IPR000847">
    <property type="entry name" value="LysR_HTH_N"/>
</dbReference>
<dbReference type="eggNOG" id="COG0583">
    <property type="taxonomic scope" value="Bacteria"/>
</dbReference>
<dbReference type="Proteomes" id="UP000012046">
    <property type="component" value="Unassembled WGS sequence"/>
</dbReference>
<dbReference type="PANTHER" id="PTHR30126">
    <property type="entry name" value="HTH-TYPE TRANSCRIPTIONAL REGULATOR"/>
    <property type="match status" value="1"/>
</dbReference>
<dbReference type="PROSITE" id="PS50931">
    <property type="entry name" value="HTH_LYSR"/>
    <property type="match status" value="1"/>
</dbReference>
<protein>
    <submittedName>
        <fullName evidence="6">LysR family transcriptional regulator</fullName>
    </submittedName>
</protein>
<dbReference type="SUPFAM" id="SSF53850">
    <property type="entry name" value="Periplasmic binding protein-like II"/>
    <property type="match status" value="1"/>
</dbReference>
<organism evidence="6 7">
    <name type="scientific">Alishewanella jeotgali KCTC 22429</name>
    <dbReference type="NCBI Taxonomy" id="1129374"/>
    <lineage>
        <taxon>Bacteria</taxon>
        <taxon>Pseudomonadati</taxon>
        <taxon>Pseudomonadota</taxon>
        <taxon>Gammaproteobacteria</taxon>
        <taxon>Alteromonadales</taxon>
        <taxon>Alteromonadaceae</taxon>
        <taxon>Alishewanella</taxon>
    </lineage>
</organism>
<name>H3ZGF8_9ALTE</name>
<dbReference type="RefSeq" id="WP_008951153.1">
    <property type="nucleotide sequence ID" value="NZ_AHTH01000040.1"/>
</dbReference>
<dbReference type="PANTHER" id="PTHR30126:SF88">
    <property type="entry name" value="TRANSCRIPTIONAL REGULATOR-RELATED"/>
    <property type="match status" value="1"/>
</dbReference>
<keyword evidence="7" id="KW-1185">Reference proteome</keyword>
<keyword evidence="3" id="KW-0238">DNA-binding</keyword>
<feature type="domain" description="HTH lysR-type" evidence="5">
    <location>
        <begin position="1"/>
        <end position="61"/>
    </location>
</feature>
<dbReference type="Gene3D" id="1.10.10.10">
    <property type="entry name" value="Winged helix-like DNA-binding domain superfamily/Winged helix DNA-binding domain"/>
    <property type="match status" value="1"/>
</dbReference>
<evidence type="ECO:0000256" key="4">
    <source>
        <dbReference type="ARBA" id="ARBA00023163"/>
    </source>
</evidence>
<gene>
    <name evidence="6" type="ORF">AJE_12388</name>
</gene>
<proteinExistence type="inferred from homology"/>
<evidence type="ECO:0000256" key="3">
    <source>
        <dbReference type="ARBA" id="ARBA00023125"/>
    </source>
</evidence>
<dbReference type="AlphaFoldDB" id="H3ZGF8"/>
<comment type="similarity">
    <text evidence="1">Belongs to the LysR transcriptional regulatory family.</text>
</comment>
<dbReference type="GO" id="GO:0000976">
    <property type="term" value="F:transcription cis-regulatory region binding"/>
    <property type="evidence" value="ECO:0007669"/>
    <property type="project" value="TreeGrafter"/>
</dbReference>
<comment type="caution">
    <text evidence="6">The sequence shown here is derived from an EMBL/GenBank/DDBJ whole genome shotgun (WGS) entry which is preliminary data.</text>
</comment>
<reference evidence="6 7" key="1">
    <citation type="journal article" date="2012" name="J. Bacteriol.">
        <title>Genome Sequence of Extracellular-Protease-Producing Alishewanella jeotgali Isolated from Traditional Korean Fermented Seafood.</title>
        <authorList>
            <person name="Jung J."/>
            <person name="Chun J."/>
            <person name="Park W."/>
        </authorList>
    </citation>
    <scope>NUCLEOTIDE SEQUENCE [LARGE SCALE GENOMIC DNA]</scope>
    <source>
        <strain evidence="6 7">KCTC 22429</strain>
    </source>
</reference>
<dbReference type="EMBL" id="AHTH01000040">
    <property type="protein sequence ID" value="EHR40315.1"/>
    <property type="molecule type" value="Genomic_DNA"/>
</dbReference>
<dbReference type="InterPro" id="IPR005119">
    <property type="entry name" value="LysR_subst-bd"/>
</dbReference>
<keyword evidence="4" id="KW-0804">Transcription</keyword>
<evidence type="ECO:0000313" key="6">
    <source>
        <dbReference type="EMBL" id="EHR40315.1"/>
    </source>
</evidence>